<dbReference type="InterPro" id="IPR036291">
    <property type="entry name" value="NAD(P)-bd_dom_sf"/>
</dbReference>
<organism evidence="3 4">
    <name type="scientific">Belliella alkalica</name>
    <dbReference type="NCBI Taxonomy" id="1730871"/>
    <lineage>
        <taxon>Bacteria</taxon>
        <taxon>Pseudomonadati</taxon>
        <taxon>Bacteroidota</taxon>
        <taxon>Cytophagia</taxon>
        <taxon>Cytophagales</taxon>
        <taxon>Cyclobacteriaceae</taxon>
        <taxon>Belliella</taxon>
    </lineage>
</organism>
<dbReference type="Pfam" id="PF01370">
    <property type="entry name" value="Epimerase"/>
    <property type="match status" value="1"/>
</dbReference>
<keyword evidence="1" id="KW-1133">Transmembrane helix</keyword>
<evidence type="ECO:0000313" key="4">
    <source>
        <dbReference type="Proteomes" id="UP001165430"/>
    </source>
</evidence>
<dbReference type="CDD" id="cd05256">
    <property type="entry name" value="UDP_AE_SDR_e"/>
    <property type="match status" value="1"/>
</dbReference>
<name>A0ABS9V7Z3_9BACT</name>
<proteinExistence type="predicted"/>
<comment type="caution">
    <text evidence="3">The sequence shown here is derived from an EMBL/GenBank/DDBJ whole genome shotgun (WGS) entry which is preliminary data.</text>
</comment>
<keyword evidence="1" id="KW-0472">Membrane</keyword>
<protein>
    <submittedName>
        <fullName evidence="3">SDR family oxidoreductase</fullName>
    </submittedName>
</protein>
<reference evidence="3" key="1">
    <citation type="submission" date="2022-03" db="EMBL/GenBank/DDBJ databases">
        <title>De novo assembled genomes of Belliella spp. (Cyclobacteriaceae) strains.</title>
        <authorList>
            <person name="Szabo A."/>
            <person name="Korponai K."/>
            <person name="Felfoldi T."/>
        </authorList>
    </citation>
    <scope>NUCLEOTIDE SEQUENCE</scope>
    <source>
        <strain evidence="3">DSM 111903</strain>
    </source>
</reference>
<dbReference type="RefSeq" id="WP_241409463.1">
    <property type="nucleotide sequence ID" value="NZ_JAKZGO010000001.1"/>
</dbReference>
<dbReference type="EMBL" id="JAKZGO010000001">
    <property type="protein sequence ID" value="MCH7412073.1"/>
    <property type="molecule type" value="Genomic_DNA"/>
</dbReference>
<evidence type="ECO:0000256" key="1">
    <source>
        <dbReference type="SAM" id="Phobius"/>
    </source>
</evidence>
<dbReference type="PANTHER" id="PTHR43245:SF13">
    <property type="entry name" value="UDP-D-APIOSE_UDP-D-XYLOSE SYNTHASE 2"/>
    <property type="match status" value="1"/>
</dbReference>
<dbReference type="Gene3D" id="3.40.50.720">
    <property type="entry name" value="NAD(P)-binding Rossmann-like Domain"/>
    <property type="match status" value="1"/>
</dbReference>
<dbReference type="InterPro" id="IPR001509">
    <property type="entry name" value="Epimerase_deHydtase"/>
</dbReference>
<evidence type="ECO:0000313" key="3">
    <source>
        <dbReference type="EMBL" id="MCH7412073.1"/>
    </source>
</evidence>
<dbReference type="PANTHER" id="PTHR43245">
    <property type="entry name" value="BIFUNCTIONAL POLYMYXIN RESISTANCE PROTEIN ARNA"/>
    <property type="match status" value="1"/>
</dbReference>
<gene>
    <name evidence="3" type="ORF">MM213_01150</name>
</gene>
<dbReference type="SUPFAM" id="SSF51735">
    <property type="entry name" value="NAD(P)-binding Rossmann-fold domains"/>
    <property type="match status" value="1"/>
</dbReference>
<dbReference type="Gene3D" id="3.90.25.10">
    <property type="entry name" value="UDP-galactose 4-epimerase, domain 1"/>
    <property type="match status" value="2"/>
</dbReference>
<accession>A0ABS9V7Z3</accession>
<evidence type="ECO:0000259" key="2">
    <source>
        <dbReference type="Pfam" id="PF01370"/>
    </source>
</evidence>
<sequence length="365" mass="40394">MYNNKLYNTTYHNIDLSKHAFLVTGGAGFIGSNLVEYLLRFGAGRVRVLDNLSNGYFENIKDFLGLPNFEFVEGDIRDLETCKRAVEGVHFISHQAALGSVPRSISDPLLSNEVNVSGFLNMLVAAKESPSLKQMVYAASSSTYGDSPVLPKVEGNEGNPLSPYAVTKLVNELYADVFSKVYGFHTIGLRYFNIFGPKQNANNPYAAVIPIFCKHFIEGTEPMINGDGETSRDFTFVENAVQANVKMMLIGEDAVRLRSGEAKKPRVEEVDVLISEALSVLATLPLSKHEVFNVACGDQISLNEMVEMLCEISGKRIKAVYGNERPGDVKHSKASIAKLEGVCGYDPNFRFKEGLEIVYEWYNND</sequence>
<dbReference type="InterPro" id="IPR050177">
    <property type="entry name" value="Lipid_A_modif_metabolic_enz"/>
</dbReference>
<keyword evidence="1" id="KW-0812">Transmembrane</keyword>
<feature type="domain" description="NAD-dependent epimerase/dehydratase" evidence="2">
    <location>
        <begin position="22"/>
        <end position="248"/>
    </location>
</feature>
<keyword evidence="4" id="KW-1185">Reference proteome</keyword>
<dbReference type="Proteomes" id="UP001165430">
    <property type="component" value="Unassembled WGS sequence"/>
</dbReference>
<feature type="transmembrane region" description="Helical" evidence="1">
    <location>
        <begin position="20"/>
        <end position="39"/>
    </location>
</feature>